<feature type="transmembrane region" description="Helical" evidence="2">
    <location>
        <begin position="233"/>
        <end position="251"/>
    </location>
</feature>
<dbReference type="PANTHER" id="PTHR36009">
    <property type="match status" value="1"/>
</dbReference>
<feature type="transmembrane region" description="Helical" evidence="2">
    <location>
        <begin position="151"/>
        <end position="168"/>
    </location>
</feature>
<accession>D8LG28</accession>
<dbReference type="InParanoid" id="D8LG28"/>
<dbReference type="OrthoDB" id="10592548at2759"/>
<reference evidence="3 4" key="1">
    <citation type="journal article" date="2010" name="Nature">
        <title>The Ectocarpus genome and the independent evolution of multicellularity in brown algae.</title>
        <authorList>
            <person name="Cock J.M."/>
            <person name="Sterck L."/>
            <person name="Rouze P."/>
            <person name="Scornet D."/>
            <person name="Allen A.E."/>
            <person name="Amoutzias G."/>
            <person name="Anthouard V."/>
            <person name="Artiguenave F."/>
            <person name="Aury J.M."/>
            <person name="Badger J.H."/>
            <person name="Beszteri B."/>
            <person name="Billiau K."/>
            <person name="Bonnet E."/>
            <person name="Bothwell J.H."/>
            <person name="Bowler C."/>
            <person name="Boyen C."/>
            <person name="Brownlee C."/>
            <person name="Carrano C.J."/>
            <person name="Charrier B."/>
            <person name="Cho G.Y."/>
            <person name="Coelho S.M."/>
            <person name="Collen J."/>
            <person name="Corre E."/>
            <person name="Da Silva C."/>
            <person name="Delage L."/>
            <person name="Delaroque N."/>
            <person name="Dittami S.M."/>
            <person name="Doulbeau S."/>
            <person name="Elias M."/>
            <person name="Farnham G."/>
            <person name="Gachon C.M."/>
            <person name="Gschloessl B."/>
            <person name="Heesch S."/>
            <person name="Jabbari K."/>
            <person name="Jubin C."/>
            <person name="Kawai H."/>
            <person name="Kimura K."/>
            <person name="Kloareg B."/>
            <person name="Kupper F.C."/>
            <person name="Lang D."/>
            <person name="Le Bail A."/>
            <person name="Leblanc C."/>
            <person name="Lerouge P."/>
            <person name="Lohr M."/>
            <person name="Lopez P.J."/>
            <person name="Martens C."/>
            <person name="Maumus F."/>
            <person name="Michel G."/>
            <person name="Miranda-Saavedra D."/>
            <person name="Morales J."/>
            <person name="Moreau H."/>
            <person name="Motomura T."/>
            <person name="Nagasato C."/>
            <person name="Napoli C.A."/>
            <person name="Nelson D.R."/>
            <person name="Nyvall-Collen P."/>
            <person name="Peters A.F."/>
            <person name="Pommier C."/>
            <person name="Potin P."/>
            <person name="Poulain J."/>
            <person name="Quesneville H."/>
            <person name="Read B."/>
            <person name="Rensing S.A."/>
            <person name="Ritter A."/>
            <person name="Rousvoal S."/>
            <person name="Samanta M."/>
            <person name="Samson G."/>
            <person name="Schroeder D.C."/>
            <person name="Segurens B."/>
            <person name="Strittmatter M."/>
            <person name="Tonon T."/>
            <person name="Tregear J.W."/>
            <person name="Valentin K."/>
            <person name="von Dassow P."/>
            <person name="Yamagishi T."/>
            <person name="Van de Peer Y."/>
            <person name="Wincker P."/>
        </authorList>
    </citation>
    <scope>NUCLEOTIDE SEQUENCE [LARGE SCALE GENOMIC DNA]</scope>
    <source>
        <strain evidence="4">Ec32 / CCAP1310/4</strain>
    </source>
</reference>
<evidence type="ECO:0000313" key="3">
    <source>
        <dbReference type="EMBL" id="CBN78927.1"/>
    </source>
</evidence>
<feature type="transmembrane region" description="Helical" evidence="2">
    <location>
        <begin position="195"/>
        <end position="221"/>
    </location>
</feature>
<dbReference type="EMBL" id="FN648120">
    <property type="protein sequence ID" value="CBN78927.1"/>
    <property type="molecule type" value="Genomic_DNA"/>
</dbReference>
<keyword evidence="4" id="KW-1185">Reference proteome</keyword>
<keyword evidence="2" id="KW-1133">Transmembrane helix</keyword>
<gene>
    <name evidence="3" type="ORF">Esi_0157_0006</name>
</gene>
<dbReference type="AlphaFoldDB" id="D8LG28"/>
<evidence type="ECO:0000313" key="4">
    <source>
        <dbReference type="Proteomes" id="UP000002630"/>
    </source>
</evidence>
<sequence>MMPRTCKLQRALDTCSQDVFTCNRSSVRDPVASWEGGALLSSSARQPNDDAQERQILRQSPSCPATASTTVGLRSTTPATCLRAARLPFATTDDDEDGDARPASRGARPAAAGLVDSRRQTAAGALKAASGAGAGEGRDGDGRDLTAVRRALLLAIWLPFTIYAFGPWSPGATGDPKDIELVTHLYDGPVVPETAIFTAVFNALGFLPGIMASMLVGGGSFGKGRQPVPAPPFVFGAFALGFFSLGPYLAVRNYLPQAAGDEEEEMSTLEKVLTSKVLAVPLLAVSAYVFVSLVSALTGEFEQEALPCSRSFGSASFRFFVTARLDGGWYTSKLYPSYTSVGVACGTTLGALLNELPSGVTQKYSLGWSHALFTTSERQ</sequence>
<evidence type="ECO:0000256" key="2">
    <source>
        <dbReference type="SAM" id="Phobius"/>
    </source>
</evidence>
<feature type="transmembrane region" description="Helical" evidence="2">
    <location>
        <begin position="277"/>
        <end position="297"/>
    </location>
</feature>
<keyword evidence="2" id="KW-0812">Transmembrane</keyword>
<keyword evidence="2" id="KW-0472">Membrane</keyword>
<name>D8LG28_ECTSI</name>
<evidence type="ECO:0000256" key="1">
    <source>
        <dbReference type="SAM" id="MobiDB-lite"/>
    </source>
</evidence>
<feature type="compositionally biased region" description="Low complexity" evidence="1">
    <location>
        <begin position="101"/>
        <end position="113"/>
    </location>
</feature>
<organism evidence="3 4">
    <name type="scientific">Ectocarpus siliculosus</name>
    <name type="common">Brown alga</name>
    <name type="synonym">Conferva siliculosa</name>
    <dbReference type="NCBI Taxonomy" id="2880"/>
    <lineage>
        <taxon>Eukaryota</taxon>
        <taxon>Sar</taxon>
        <taxon>Stramenopiles</taxon>
        <taxon>Ochrophyta</taxon>
        <taxon>PX clade</taxon>
        <taxon>Phaeophyceae</taxon>
        <taxon>Ectocarpales</taxon>
        <taxon>Ectocarpaceae</taxon>
        <taxon>Ectocarpus</taxon>
    </lineage>
</organism>
<dbReference type="EMBL" id="FN649748">
    <property type="protein sequence ID" value="CBN78927.1"/>
    <property type="molecule type" value="Genomic_DNA"/>
</dbReference>
<dbReference type="Proteomes" id="UP000002630">
    <property type="component" value="Linkage Group LG23"/>
</dbReference>
<dbReference type="PANTHER" id="PTHR36009:SF3">
    <property type="entry name" value="TRANSMEMBRANE PROTEIN"/>
    <property type="match status" value="1"/>
</dbReference>
<proteinExistence type="predicted"/>
<protein>
    <submittedName>
        <fullName evidence="3">Uncharacterized protein</fullName>
    </submittedName>
</protein>
<feature type="region of interest" description="Disordered" evidence="1">
    <location>
        <begin position="91"/>
        <end position="117"/>
    </location>
</feature>